<dbReference type="Pfam" id="PF09413">
    <property type="entry name" value="DUF2007"/>
    <property type="match status" value="1"/>
</dbReference>
<proteinExistence type="predicted"/>
<name>A0A1Q8SX67_9GAMM</name>
<feature type="domain" description="DUF2007" evidence="1">
    <location>
        <begin position="6"/>
        <end position="71"/>
    </location>
</feature>
<dbReference type="EMBL" id="MSDO01000001">
    <property type="protein sequence ID" value="OLO06027.1"/>
    <property type="molecule type" value="Genomic_DNA"/>
</dbReference>
<evidence type="ECO:0000313" key="2">
    <source>
        <dbReference type="EMBL" id="OLO06027.1"/>
    </source>
</evidence>
<dbReference type="RefSeq" id="WP_075568198.1">
    <property type="nucleotide sequence ID" value="NZ_MSDO01000001.1"/>
</dbReference>
<dbReference type="OrthoDB" id="9814654at2"/>
<keyword evidence="3" id="KW-1185">Reference proteome</keyword>
<gene>
    <name evidence="2" type="ORF">BTW07_00540</name>
</gene>
<comment type="caution">
    <text evidence="2">The sequence shown here is derived from an EMBL/GenBank/DDBJ whole genome shotgun (WGS) entry which is preliminary data.</text>
</comment>
<sequence>MAAVQVCVFRHPNVLLVSHVRNVIENAGLSVTLRNLTLAGGAGELPPDQCEAEVWVDAEIEAPASELVREALDGPAVVAPGWRCPGCAEQLEGVFDRCWQCGRERPAEFASI</sequence>
<dbReference type="InterPro" id="IPR018551">
    <property type="entry name" value="DUF2007"/>
</dbReference>
<dbReference type="AlphaFoldDB" id="A0A1Q8SX67"/>
<protein>
    <recommendedName>
        <fullName evidence="1">DUF2007 domain-containing protein</fullName>
    </recommendedName>
</protein>
<evidence type="ECO:0000313" key="3">
    <source>
        <dbReference type="Proteomes" id="UP000186878"/>
    </source>
</evidence>
<dbReference type="Proteomes" id="UP000186878">
    <property type="component" value="Unassembled WGS sequence"/>
</dbReference>
<accession>A0A1Q8SX67</accession>
<organism evidence="2 3">
    <name type="scientific">Salinicola socius</name>
    <dbReference type="NCBI Taxonomy" id="404433"/>
    <lineage>
        <taxon>Bacteria</taxon>
        <taxon>Pseudomonadati</taxon>
        <taxon>Pseudomonadota</taxon>
        <taxon>Gammaproteobacteria</taxon>
        <taxon>Oceanospirillales</taxon>
        <taxon>Halomonadaceae</taxon>
        <taxon>Salinicola</taxon>
    </lineage>
</organism>
<evidence type="ECO:0000259" key="1">
    <source>
        <dbReference type="Pfam" id="PF09413"/>
    </source>
</evidence>
<dbReference type="STRING" id="404433.BTW07_00540"/>
<reference evidence="2 3" key="1">
    <citation type="submission" date="2016-12" db="EMBL/GenBank/DDBJ databases">
        <title>Draft genome sequences of strains Salinicola socius SMB35, Salinicola sp. MH3R3-1 and Chromohalobacter sp. SMB17 from the Verkhnekamsk potash mining region of Russia.</title>
        <authorList>
            <person name="Mavrodi D.V."/>
            <person name="Olsson B.E."/>
            <person name="Korsakova E.S."/>
            <person name="Pyankova A."/>
            <person name="Mavrodi O.V."/>
            <person name="Plotnikova E.G."/>
        </authorList>
    </citation>
    <scope>NUCLEOTIDE SEQUENCE [LARGE SCALE GENOMIC DNA]</scope>
    <source>
        <strain evidence="2 3">SMB35</strain>
    </source>
</reference>